<feature type="active site" evidence="5">
    <location>
        <position position="408"/>
    </location>
</feature>
<evidence type="ECO:0000313" key="8">
    <source>
        <dbReference type="Proteomes" id="UP000886800"/>
    </source>
</evidence>
<name>A0A9D2B8B3_9FIRM</name>
<reference evidence="7" key="2">
    <citation type="submission" date="2021-04" db="EMBL/GenBank/DDBJ databases">
        <authorList>
            <person name="Gilroy R."/>
        </authorList>
    </citation>
    <scope>NUCLEOTIDE SEQUENCE</scope>
    <source>
        <strain evidence="7">CHK188-5543</strain>
    </source>
</reference>
<evidence type="ECO:0000256" key="3">
    <source>
        <dbReference type="ARBA" id="ARBA00022691"/>
    </source>
</evidence>
<evidence type="ECO:0000256" key="1">
    <source>
        <dbReference type="ARBA" id="ARBA00022603"/>
    </source>
</evidence>
<dbReference type="InterPro" id="IPR002792">
    <property type="entry name" value="TRAM_dom"/>
</dbReference>
<evidence type="ECO:0000313" key="7">
    <source>
        <dbReference type="EMBL" id="HIX65952.1"/>
    </source>
</evidence>
<dbReference type="Pfam" id="PF01938">
    <property type="entry name" value="TRAM"/>
    <property type="match status" value="1"/>
</dbReference>
<organism evidence="7 8">
    <name type="scientific">Candidatus Anaerotruncus excrementipullorum</name>
    <dbReference type="NCBI Taxonomy" id="2838465"/>
    <lineage>
        <taxon>Bacteria</taxon>
        <taxon>Bacillati</taxon>
        <taxon>Bacillota</taxon>
        <taxon>Clostridia</taxon>
        <taxon>Eubacteriales</taxon>
        <taxon>Oscillospiraceae</taxon>
        <taxon>Anaerotruncus</taxon>
    </lineage>
</organism>
<evidence type="ECO:0000256" key="4">
    <source>
        <dbReference type="PROSITE-ProRule" id="PRU01024"/>
    </source>
</evidence>
<dbReference type="PROSITE" id="PS01230">
    <property type="entry name" value="TRMA_1"/>
    <property type="match status" value="1"/>
</dbReference>
<keyword evidence="3 4" id="KW-0949">S-adenosyl-L-methionine</keyword>
<dbReference type="PROSITE" id="PS51687">
    <property type="entry name" value="SAM_MT_RNA_M5U"/>
    <property type="match status" value="1"/>
</dbReference>
<evidence type="ECO:0000256" key="2">
    <source>
        <dbReference type="ARBA" id="ARBA00022679"/>
    </source>
</evidence>
<proteinExistence type="inferred from homology"/>
<dbReference type="PROSITE" id="PS50926">
    <property type="entry name" value="TRAM"/>
    <property type="match status" value="1"/>
</dbReference>
<evidence type="ECO:0000259" key="6">
    <source>
        <dbReference type="PROSITE" id="PS50926"/>
    </source>
</evidence>
<feature type="binding site" evidence="4">
    <location>
        <position position="312"/>
    </location>
    <ligand>
        <name>S-adenosyl-L-methionine</name>
        <dbReference type="ChEBI" id="CHEBI:59789"/>
    </ligand>
</feature>
<comment type="caution">
    <text evidence="7">The sequence shown here is derived from an EMBL/GenBank/DDBJ whole genome shotgun (WGS) entry which is preliminary data.</text>
</comment>
<accession>A0A9D2B8B3</accession>
<dbReference type="AlphaFoldDB" id="A0A9D2B8B3"/>
<dbReference type="InterPro" id="IPR012340">
    <property type="entry name" value="NA-bd_OB-fold"/>
</dbReference>
<feature type="binding site" evidence="4">
    <location>
        <position position="381"/>
    </location>
    <ligand>
        <name>S-adenosyl-L-methionine</name>
        <dbReference type="ChEBI" id="CHEBI:59789"/>
    </ligand>
</feature>
<dbReference type="SUPFAM" id="SSF53335">
    <property type="entry name" value="S-adenosyl-L-methionine-dependent methyltransferases"/>
    <property type="match status" value="1"/>
</dbReference>
<dbReference type="NCBIfam" id="TIGR00479">
    <property type="entry name" value="rumA"/>
    <property type="match status" value="1"/>
</dbReference>
<dbReference type="InterPro" id="IPR010280">
    <property type="entry name" value="U5_MeTrfase_fam"/>
</dbReference>
<dbReference type="InterPro" id="IPR030390">
    <property type="entry name" value="MeTrfase_TrmA_AS"/>
</dbReference>
<dbReference type="Gene3D" id="2.40.50.140">
    <property type="entry name" value="Nucleic acid-binding proteins"/>
    <property type="match status" value="1"/>
</dbReference>
<comment type="similarity">
    <text evidence="4">Belongs to the class I-like SAM-binding methyltransferase superfamily. RNA M5U methyltransferase family.</text>
</comment>
<keyword evidence="1 4" id="KW-0489">Methyltransferase</keyword>
<dbReference type="GO" id="GO:0070475">
    <property type="term" value="P:rRNA base methylation"/>
    <property type="evidence" value="ECO:0007669"/>
    <property type="project" value="TreeGrafter"/>
</dbReference>
<dbReference type="GO" id="GO:0070041">
    <property type="term" value="F:rRNA (uridine-C5-)-methyltransferase activity"/>
    <property type="evidence" value="ECO:0007669"/>
    <property type="project" value="TreeGrafter"/>
</dbReference>
<feature type="domain" description="TRAM" evidence="6">
    <location>
        <begin position="1"/>
        <end position="60"/>
    </location>
</feature>
<dbReference type="SUPFAM" id="SSF50249">
    <property type="entry name" value="Nucleic acid-binding proteins"/>
    <property type="match status" value="1"/>
</dbReference>
<dbReference type="EC" id="2.1.1.190" evidence="7"/>
<gene>
    <name evidence="7" type="primary">rlmD</name>
    <name evidence="7" type="ORF">H9736_06855</name>
</gene>
<dbReference type="EMBL" id="DXES01000150">
    <property type="protein sequence ID" value="HIX65952.1"/>
    <property type="molecule type" value="Genomic_DNA"/>
</dbReference>
<dbReference type="FunFam" id="3.40.50.150:FF:000009">
    <property type="entry name" value="23S rRNA (Uracil(1939)-C(5))-methyltransferase RlmD"/>
    <property type="match status" value="1"/>
</dbReference>
<dbReference type="InterPro" id="IPR029063">
    <property type="entry name" value="SAM-dependent_MTases_sf"/>
</dbReference>
<sequence length="451" mass="49346">MPQKNECYQLKITSMTHEGMGVGRLPEGMAVFVPAAAVGDLAQVRLVKVLKNHCYGRIEALIEPSPDRVEPDCPVSRRCGGCVFRQVSYPAEQRYKQGFVEENLRRIGGISLAVEPLEPSPQADGYRNKAQYPVQQREGRLTAGFYAPRTHQVVDCRDCRLQPPLFGAILRETLALLEAFSIPAYDETTRTGLVRHIYLRQAPATGQTMLCLVVNGGGLPRERELAARLAEKFPQLASIQLNRNDQNTNVILGPRSRVLWGATTITDRLCGLEVSLSPGAFYQVNSPAAQRLYAIAAEYAGLTGREALLDLYCGAGTIGLSMAGRCRQVIGVEIVPQAVENARENARRNGIGNARFLCADAAQAALQLEGEGITPDVVVLDPPRKGCDRALLETVARMAPRRVVYISCNSATLARDLAHLGTLGYRTCRCRPVDLFPRTAHVEAVALAQRE</sequence>
<dbReference type="Gene3D" id="3.40.50.150">
    <property type="entry name" value="Vaccinia Virus protein VP39"/>
    <property type="match status" value="1"/>
</dbReference>
<dbReference type="Proteomes" id="UP000886800">
    <property type="component" value="Unassembled WGS sequence"/>
</dbReference>
<keyword evidence="2 4" id="KW-0808">Transferase</keyword>
<protein>
    <submittedName>
        <fullName evidence="7">23S rRNA (Uracil(1939)-C(5))-methyltransferase RlmD</fullName>
        <ecNumber evidence="7">2.1.1.190</ecNumber>
    </submittedName>
</protein>
<dbReference type="Pfam" id="PF05958">
    <property type="entry name" value="tRNA_U5-meth_tr"/>
    <property type="match status" value="1"/>
</dbReference>
<dbReference type="FunFam" id="2.40.50.1070:FF:000003">
    <property type="entry name" value="23S rRNA (Uracil-5-)-methyltransferase RumA"/>
    <property type="match status" value="1"/>
</dbReference>
<evidence type="ECO:0000256" key="5">
    <source>
        <dbReference type="PROSITE-ProRule" id="PRU10015"/>
    </source>
</evidence>
<feature type="binding site" evidence="4">
    <location>
        <position position="333"/>
    </location>
    <ligand>
        <name>S-adenosyl-L-methionine</name>
        <dbReference type="ChEBI" id="CHEBI:59789"/>
    </ligand>
</feature>
<dbReference type="PANTHER" id="PTHR11061:SF30">
    <property type="entry name" value="TRNA (URACIL(54)-C(5))-METHYLTRANSFERASE"/>
    <property type="match status" value="1"/>
</dbReference>
<feature type="binding site" evidence="4">
    <location>
        <position position="283"/>
    </location>
    <ligand>
        <name>S-adenosyl-L-methionine</name>
        <dbReference type="ChEBI" id="CHEBI:59789"/>
    </ligand>
</feature>
<dbReference type="CDD" id="cd02440">
    <property type="entry name" value="AdoMet_MTases"/>
    <property type="match status" value="1"/>
</dbReference>
<dbReference type="Gene3D" id="2.40.50.1070">
    <property type="match status" value="1"/>
</dbReference>
<reference evidence="7" key="1">
    <citation type="journal article" date="2021" name="PeerJ">
        <title>Extensive microbial diversity within the chicken gut microbiome revealed by metagenomics and culture.</title>
        <authorList>
            <person name="Gilroy R."/>
            <person name="Ravi A."/>
            <person name="Getino M."/>
            <person name="Pursley I."/>
            <person name="Horton D.L."/>
            <person name="Alikhan N.F."/>
            <person name="Baker D."/>
            <person name="Gharbi K."/>
            <person name="Hall N."/>
            <person name="Watson M."/>
            <person name="Adriaenssens E.M."/>
            <person name="Foster-Nyarko E."/>
            <person name="Jarju S."/>
            <person name="Secka A."/>
            <person name="Antonio M."/>
            <person name="Oren A."/>
            <person name="Chaudhuri R.R."/>
            <person name="La Ragione R."/>
            <person name="Hildebrand F."/>
            <person name="Pallen M.J."/>
        </authorList>
    </citation>
    <scope>NUCLEOTIDE SEQUENCE</scope>
    <source>
        <strain evidence="7">CHK188-5543</strain>
    </source>
</reference>
<dbReference type="PANTHER" id="PTHR11061">
    <property type="entry name" value="RNA M5U METHYLTRANSFERASE"/>
    <property type="match status" value="1"/>
</dbReference>
<feature type="active site" description="Nucleophile" evidence="4">
    <location>
        <position position="408"/>
    </location>
</feature>